<dbReference type="GO" id="GO:0055085">
    <property type="term" value="P:transmembrane transport"/>
    <property type="evidence" value="ECO:0007669"/>
    <property type="project" value="InterPro"/>
</dbReference>
<evidence type="ECO:0000259" key="2">
    <source>
        <dbReference type="Pfam" id="PF03544"/>
    </source>
</evidence>
<feature type="transmembrane region" description="Helical" evidence="1">
    <location>
        <begin position="270"/>
        <end position="287"/>
    </location>
</feature>
<feature type="domain" description="TonB C-terminal" evidence="2">
    <location>
        <begin position="383"/>
        <end position="436"/>
    </location>
</feature>
<organism evidence="4 5">
    <name type="scientific">Muribaculum intestinale</name>
    <dbReference type="NCBI Taxonomy" id="1796646"/>
    <lineage>
        <taxon>Bacteria</taxon>
        <taxon>Pseudomonadati</taxon>
        <taxon>Bacteroidota</taxon>
        <taxon>Bacteroidia</taxon>
        <taxon>Bacteroidales</taxon>
        <taxon>Muribaculaceae</taxon>
        <taxon>Muribaculum</taxon>
    </lineage>
</organism>
<feature type="domain" description="Peptidase M56" evidence="3">
    <location>
        <begin position="132"/>
        <end position="259"/>
    </location>
</feature>
<dbReference type="Pfam" id="PF05569">
    <property type="entry name" value="Peptidase_M56"/>
    <property type="match status" value="1"/>
</dbReference>
<reference evidence="4 5" key="1">
    <citation type="submission" date="2019-04" db="EMBL/GenBank/DDBJ databases">
        <title>Microbes associate with the intestines of laboratory mice.</title>
        <authorList>
            <person name="Navarre W."/>
            <person name="Wong E."/>
            <person name="Huang K."/>
            <person name="Tropini C."/>
            <person name="Ng K."/>
            <person name="Yu B."/>
        </authorList>
    </citation>
    <scope>NUCLEOTIDE SEQUENCE [LARGE SCALE GENOMIC DNA]</scope>
    <source>
        <strain evidence="4 5">NM06_A21</strain>
    </source>
</reference>
<gene>
    <name evidence="4" type="ORF">E5333_09120</name>
</gene>
<feature type="transmembrane region" description="Helical" evidence="1">
    <location>
        <begin position="37"/>
        <end position="56"/>
    </location>
</feature>
<keyword evidence="1" id="KW-1133">Transmembrane helix</keyword>
<evidence type="ECO:0000313" key="4">
    <source>
        <dbReference type="EMBL" id="TGY73348.1"/>
    </source>
</evidence>
<keyword evidence="1" id="KW-0472">Membrane</keyword>
<feature type="transmembrane region" description="Helical" evidence="1">
    <location>
        <begin position="6"/>
        <end position="25"/>
    </location>
</feature>
<dbReference type="InterPro" id="IPR008756">
    <property type="entry name" value="Peptidase_M56"/>
</dbReference>
<dbReference type="Proteomes" id="UP000306630">
    <property type="component" value="Unassembled WGS sequence"/>
</dbReference>
<evidence type="ECO:0000313" key="5">
    <source>
        <dbReference type="Proteomes" id="UP000306630"/>
    </source>
</evidence>
<dbReference type="InterPro" id="IPR037682">
    <property type="entry name" value="TonB_C"/>
</dbReference>
<evidence type="ECO:0008006" key="6">
    <source>
        <dbReference type="Google" id="ProtNLM"/>
    </source>
</evidence>
<dbReference type="AlphaFoldDB" id="A0A4S2FVR1"/>
<dbReference type="PANTHER" id="PTHR34978">
    <property type="entry name" value="POSSIBLE SENSOR-TRANSDUCER PROTEIN BLAR"/>
    <property type="match status" value="1"/>
</dbReference>
<dbReference type="Pfam" id="PF03544">
    <property type="entry name" value="TonB_C"/>
    <property type="match status" value="1"/>
</dbReference>
<keyword evidence="1" id="KW-0812">Transmembrane</keyword>
<dbReference type="SUPFAM" id="SSF74653">
    <property type="entry name" value="TolA/TonB C-terminal domain"/>
    <property type="match status" value="1"/>
</dbReference>
<name>A0A4S2FVR1_9BACT</name>
<dbReference type="EMBL" id="SRYD01000033">
    <property type="protein sequence ID" value="TGY73348.1"/>
    <property type="molecule type" value="Genomic_DNA"/>
</dbReference>
<dbReference type="PANTHER" id="PTHR34978:SF3">
    <property type="entry name" value="SLR0241 PROTEIN"/>
    <property type="match status" value="1"/>
</dbReference>
<sequence>MGFFLTYSLICSVILILVWSVYKCTLSRLNCFRFNRVALSCGYVISFVLPVIILHLNDGSPATNASVSMLFETVGCDDPGHLIMFETPQASMTDYIAVGYVIGCSCIAAYLLCAICRILLFICRGKKQKVGEHNVIIHTTENVAPFSFGEYIVLSDTDFNRNAEMIMLHEAAHVDKKHWIDLILAQFALIVSWYNPVSWFLLGELHSLHEYEADSHVLKSGINRMDYQMFLIREGAGSRFDTISDSINNGSLKERINMMFISHKTGNKRLFSLVFIPIICGVIYGFNSQSISSFFHSFEEIDPSLVFNTADSERKSIIPSFKIKRTINDNGELVKVIPNYDPTGNSLVTEADLKLEIGKERIVNMAISRLIIPQGDSFTDMDVIVQFKLTKDGRIEDLKVLDSSDKSLDDKILETLSQLYGFSPRTLENDKDRTSISFVRQEAK</sequence>
<protein>
    <recommendedName>
        <fullName evidence="6">Peptidase M56 domain-containing protein</fullName>
    </recommendedName>
</protein>
<proteinExistence type="predicted"/>
<evidence type="ECO:0000259" key="3">
    <source>
        <dbReference type="Pfam" id="PF05569"/>
    </source>
</evidence>
<dbReference type="InterPro" id="IPR052173">
    <property type="entry name" value="Beta-lactam_resp_regulator"/>
</dbReference>
<comment type="caution">
    <text evidence="4">The sequence shown here is derived from an EMBL/GenBank/DDBJ whole genome shotgun (WGS) entry which is preliminary data.</text>
</comment>
<feature type="transmembrane region" description="Helical" evidence="1">
    <location>
        <begin position="95"/>
        <end position="120"/>
    </location>
</feature>
<dbReference type="Gene3D" id="3.30.1150.10">
    <property type="match status" value="1"/>
</dbReference>
<accession>A0A4S2FVR1</accession>
<evidence type="ECO:0000256" key="1">
    <source>
        <dbReference type="SAM" id="Phobius"/>
    </source>
</evidence>